<evidence type="ECO:0000313" key="4">
    <source>
        <dbReference type="Proteomes" id="UP000437065"/>
    </source>
</evidence>
<feature type="domain" description="DUF8162" evidence="2">
    <location>
        <begin position="7"/>
        <end position="154"/>
    </location>
</feature>
<dbReference type="AlphaFoldDB" id="A0A6B0SPI5"/>
<dbReference type="OrthoDB" id="328904at2157"/>
<evidence type="ECO:0000313" key="3">
    <source>
        <dbReference type="EMBL" id="MXR40615.1"/>
    </source>
</evidence>
<sequence length="156" mass="15711">MADTAGGWLLTALVFVAPGVVATLLWAPFLVAKRVRALFAALPPTDSVVPSYAVVGVTASIPYVAGVLVVLATVDPADAGLSNAVLGLTVALSVLYVAGAPLLGVVVLPSLGVDWDRTGYGASTWVLLAAGGGWYAAVFAVPFVLLSVVFALPGGY</sequence>
<proteinExistence type="predicted"/>
<dbReference type="Proteomes" id="UP000437065">
    <property type="component" value="Unassembled WGS sequence"/>
</dbReference>
<protein>
    <recommendedName>
        <fullName evidence="2">DUF8162 domain-containing protein</fullName>
    </recommendedName>
</protein>
<feature type="transmembrane region" description="Helical" evidence="1">
    <location>
        <begin position="6"/>
        <end position="31"/>
    </location>
</feature>
<accession>A0A6B0SPI5</accession>
<feature type="transmembrane region" description="Helical" evidence="1">
    <location>
        <begin position="125"/>
        <end position="152"/>
    </location>
</feature>
<name>A0A6B0SPI5_9EURY</name>
<evidence type="ECO:0000259" key="2">
    <source>
        <dbReference type="Pfam" id="PF26494"/>
    </source>
</evidence>
<evidence type="ECO:0000256" key="1">
    <source>
        <dbReference type="SAM" id="Phobius"/>
    </source>
</evidence>
<feature type="transmembrane region" description="Helical" evidence="1">
    <location>
        <begin position="86"/>
        <end position="113"/>
    </location>
</feature>
<feature type="transmembrane region" description="Helical" evidence="1">
    <location>
        <begin position="52"/>
        <end position="74"/>
    </location>
</feature>
<reference evidence="3 4" key="1">
    <citation type="submission" date="2019-12" db="EMBL/GenBank/DDBJ databases">
        <title>Isolation and characterization of three novel carbon monoxide-oxidizing members of Halobacteria from salione crusts and soils.</title>
        <authorList>
            <person name="Myers M.R."/>
            <person name="King G.M."/>
        </authorList>
    </citation>
    <scope>NUCLEOTIDE SEQUENCE [LARGE SCALE GENOMIC DNA]</scope>
    <source>
        <strain evidence="3 4">WSA2</strain>
    </source>
</reference>
<keyword evidence="1" id="KW-0472">Membrane</keyword>
<keyword evidence="4" id="KW-1185">Reference proteome</keyword>
<dbReference type="EMBL" id="WUUS01000002">
    <property type="protein sequence ID" value="MXR40615.1"/>
    <property type="molecule type" value="Genomic_DNA"/>
</dbReference>
<keyword evidence="1" id="KW-1133">Transmembrane helix</keyword>
<dbReference type="Pfam" id="PF26494">
    <property type="entry name" value="DUF8162"/>
    <property type="match status" value="1"/>
</dbReference>
<keyword evidence="1" id="KW-0812">Transmembrane</keyword>
<dbReference type="InterPro" id="IPR058476">
    <property type="entry name" value="DUF8162"/>
</dbReference>
<comment type="caution">
    <text evidence="3">The sequence shown here is derived from an EMBL/GenBank/DDBJ whole genome shotgun (WGS) entry which is preliminary data.</text>
</comment>
<organism evidence="3 4">
    <name type="scientific">Halobaculum saliterrae</name>
    <dbReference type="NCBI Taxonomy" id="2073113"/>
    <lineage>
        <taxon>Archaea</taxon>
        <taxon>Methanobacteriati</taxon>
        <taxon>Methanobacteriota</taxon>
        <taxon>Stenosarchaea group</taxon>
        <taxon>Halobacteria</taxon>
        <taxon>Halobacteriales</taxon>
        <taxon>Haloferacaceae</taxon>
        <taxon>Halobaculum</taxon>
    </lineage>
</organism>
<gene>
    <name evidence="3" type="ORF">GRX01_04540</name>
</gene>